<proteinExistence type="predicted"/>
<evidence type="ECO:0000313" key="3">
    <source>
        <dbReference type="Proteomes" id="UP000320593"/>
    </source>
</evidence>
<reference evidence="2 3" key="1">
    <citation type="submission" date="2019-07" db="EMBL/GenBank/DDBJ databases">
        <title>Genomic Encyclopedia of Archaeal and Bacterial Type Strains, Phase II (KMG-II): from individual species to whole genera.</title>
        <authorList>
            <person name="Goeker M."/>
        </authorList>
    </citation>
    <scope>NUCLEOTIDE SEQUENCE [LARGE SCALE GENOMIC DNA]</scope>
    <source>
        <strain evidence="2 3">ATCC BAA-252</strain>
    </source>
</reference>
<feature type="compositionally biased region" description="Polar residues" evidence="1">
    <location>
        <begin position="28"/>
        <end position="37"/>
    </location>
</feature>
<organism evidence="2 3">
    <name type="scientific">Roseibium hamelinense</name>
    <dbReference type="NCBI Taxonomy" id="150831"/>
    <lineage>
        <taxon>Bacteria</taxon>
        <taxon>Pseudomonadati</taxon>
        <taxon>Pseudomonadota</taxon>
        <taxon>Alphaproteobacteria</taxon>
        <taxon>Hyphomicrobiales</taxon>
        <taxon>Stappiaceae</taxon>
        <taxon>Roseibium</taxon>
    </lineage>
</organism>
<sequence length="196" mass="21373">MATLKLNGPLNGNPSAAQTSTSTTHQSFEASTTTRSCPSAPKKLNPFARTPRVNIDQIAQFLPPKDTVRFALTNSDIASSIGRNTVLTGMSRSEAARLIQQRGGIAKLSALEKQTVMNIRSNSLRAYIASLRTTPPEVLLEIAHLPRLNDKVLNALANNERSTDEILHKVTGHKRSSKETVSAAIWQVMLNNMKTD</sequence>
<accession>A0A562TGM4</accession>
<keyword evidence="3" id="KW-1185">Reference proteome</keyword>
<dbReference type="Proteomes" id="UP000320593">
    <property type="component" value="Unassembled WGS sequence"/>
</dbReference>
<gene>
    <name evidence="2" type="ORF">JM93_00295</name>
</gene>
<comment type="caution">
    <text evidence="2">The sequence shown here is derived from an EMBL/GenBank/DDBJ whole genome shotgun (WGS) entry which is preliminary data.</text>
</comment>
<feature type="region of interest" description="Disordered" evidence="1">
    <location>
        <begin position="1"/>
        <end position="48"/>
    </location>
</feature>
<protein>
    <submittedName>
        <fullName evidence="2">Uncharacterized protein</fullName>
    </submittedName>
</protein>
<dbReference type="AlphaFoldDB" id="A0A562TGM4"/>
<dbReference type="RefSeq" id="WP_145340293.1">
    <property type="nucleotide sequence ID" value="NZ_SMLY01000087.1"/>
</dbReference>
<feature type="compositionally biased region" description="Low complexity" evidence="1">
    <location>
        <begin position="15"/>
        <end position="27"/>
    </location>
</feature>
<dbReference type="EMBL" id="VLLF01000001">
    <property type="protein sequence ID" value="TWI92749.1"/>
    <property type="molecule type" value="Genomic_DNA"/>
</dbReference>
<evidence type="ECO:0000313" key="2">
    <source>
        <dbReference type="EMBL" id="TWI92749.1"/>
    </source>
</evidence>
<name>A0A562TGM4_9HYPH</name>
<evidence type="ECO:0000256" key="1">
    <source>
        <dbReference type="SAM" id="MobiDB-lite"/>
    </source>
</evidence>